<dbReference type="Proteomes" id="UP000541636">
    <property type="component" value="Unassembled WGS sequence"/>
</dbReference>
<accession>A0A846ZQ89</accession>
<dbReference type="EMBL" id="JAAZQD010000005">
    <property type="protein sequence ID" value="NKZ39750.1"/>
    <property type="molecule type" value="Genomic_DNA"/>
</dbReference>
<evidence type="ECO:0000313" key="2">
    <source>
        <dbReference type="Proteomes" id="UP000541636"/>
    </source>
</evidence>
<dbReference type="AlphaFoldDB" id="A0A846ZQ89"/>
<gene>
    <name evidence="1" type="ORF">HF690_12410</name>
</gene>
<organism evidence="1 2">
    <name type="scientific">Oleiagrimonas citrea</name>
    <dbReference type="NCBI Taxonomy" id="1665687"/>
    <lineage>
        <taxon>Bacteria</taxon>
        <taxon>Pseudomonadati</taxon>
        <taxon>Pseudomonadota</taxon>
        <taxon>Gammaproteobacteria</taxon>
        <taxon>Lysobacterales</taxon>
        <taxon>Rhodanobacteraceae</taxon>
        <taxon>Oleiagrimonas</taxon>
    </lineage>
</organism>
<name>A0A846ZQ89_9GAMM</name>
<keyword evidence="2" id="KW-1185">Reference proteome</keyword>
<sequence length="53" mass="5615">DVKLDSTSNGTVYSGTATSYRIASSVPPDFPPAHTAYVRACYANGCSSWVKSQ</sequence>
<evidence type="ECO:0000313" key="1">
    <source>
        <dbReference type="EMBL" id="NKZ39750.1"/>
    </source>
</evidence>
<comment type="caution">
    <text evidence="1">The sequence shown here is derived from an EMBL/GenBank/DDBJ whole genome shotgun (WGS) entry which is preliminary data.</text>
</comment>
<proteinExistence type="predicted"/>
<reference evidence="1 2" key="1">
    <citation type="journal article" date="2017" name="Int. J. Syst. Evol. Microbiol.">
        <title>Oleiagrimonas citrea sp. nov., a marine bacterium isolated from tidal flat sediment and emended description of the genus Oleiagrimonas Fang et al. 2015 and Oleiagrimonas soli.</title>
        <authorList>
            <person name="Yang S.H."/>
            <person name="Seo H.S."/>
            <person name="Seong C.N."/>
            <person name="Kwon K.K."/>
        </authorList>
    </citation>
    <scope>NUCLEOTIDE SEQUENCE [LARGE SCALE GENOMIC DNA]</scope>
    <source>
        <strain evidence="1 2">MEBiC09124</strain>
    </source>
</reference>
<feature type="non-terminal residue" evidence="1">
    <location>
        <position position="1"/>
    </location>
</feature>
<protein>
    <submittedName>
        <fullName evidence="1">Uncharacterized protein</fullName>
    </submittedName>
</protein>